<dbReference type="InterPro" id="IPR039876">
    <property type="entry name" value="HAP28"/>
</dbReference>
<comment type="caution">
    <text evidence="3">The sequence shown here is derived from an EMBL/GenBank/DDBJ whole genome shotgun (WGS) entry which is preliminary data.</text>
</comment>
<feature type="compositionally biased region" description="Basic and acidic residues" evidence="1">
    <location>
        <begin position="125"/>
        <end position="136"/>
    </location>
</feature>
<evidence type="ECO:0000259" key="2">
    <source>
        <dbReference type="Pfam" id="PF10252"/>
    </source>
</evidence>
<feature type="compositionally biased region" description="Basic residues" evidence="1">
    <location>
        <begin position="19"/>
        <end position="32"/>
    </location>
</feature>
<name>A0A1W0WUJ1_HYPEX</name>
<reference evidence="4" key="1">
    <citation type="submission" date="2017-01" db="EMBL/GenBank/DDBJ databases">
        <title>Comparative genomics of anhydrobiosis in the tardigrade Hypsibius dujardini.</title>
        <authorList>
            <person name="Yoshida Y."/>
            <person name="Koutsovoulos G."/>
            <person name="Laetsch D."/>
            <person name="Stevens L."/>
            <person name="Kumar S."/>
            <person name="Horikawa D."/>
            <person name="Ishino K."/>
            <person name="Komine S."/>
            <person name="Tomita M."/>
            <person name="Blaxter M."/>
            <person name="Arakawa K."/>
        </authorList>
    </citation>
    <scope>NUCLEOTIDE SEQUENCE [LARGE SCALE GENOMIC DNA]</scope>
    <source>
        <strain evidence="4">Z151</strain>
    </source>
</reference>
<sequence>MPKGAREGGKPAAVAKAQRSAKKGTQKGKTRHFTSPEELAAQAAQLDIEREGGDRIRERKAEGSGEESDETSSSGSESESSDEEVEKTKGVSALIEIENPNRVAVKNKKISELTIDTSTAGTQLSRREREEIEKESAKKLHEQLRAEGKTEQARADLARLAIIREEREQAAKKRAAEQTVKDAARASKAEATPSLKKDTPAGSGKK</sequence>
<evidence type="ECO:0000313" key="3">
    <source>
        <dbReference type="EMBL" id="OQV18879.1"/>
    </source>
</evidence>
<dbReference type="EMBL" id="MTYJ01000045">
    <property type="protein sequence ID" value="OQV18879.1"/>
    <property type="molecule type" value="Genomic_DNA"/>
</dbReference>
<dbReference type="AlphaFoldDB" id="A0A1W0WUJ1"/>
<protein>
    <recommendedName>
        <fullName evidence="2">Casein kinase substrate phosphoprotein PP28 domain-containing protein</fullName>
    </recommendedName>
</protein>
<accession>A0A1W0WUJ1</accession>
<proteinExistence type="predicted"/>
<gene>
    <name evidence="3" type="ORF">BV898_07132</name>
</gene>
<feature type="region of interest" description="Disordered" evidence="1">
    <location>
        <begin position="1"/>
        <end position="93"/>
    </location>
</feature>
<feature type="region of interest" description="Disordered" evidence="1">
    <location>
        <begin position="168"/>
        <end position="206"/>
    </location>
</feature>
<dbReference type="Proteomes" id="UP000192578">
    <property type="component" value="Unassembled WGS sequence"/>
</dbReference>
<dbReference type="InterPro" id="IPR019380">
    <property type="entry name" value="Casein_kinase_sb_PP28"/>
</dbReference>
<feature type="compositionally biased region" description="Polar residues" evidence="1">
    <location>
        <begin position="115"/>
        <end position="124"/>
    </location>
</feature>
<keyword evidence="4" id="KW-1185">Reference proteome</keyword>
<dbReference type="Pfam" id="PF10252">
    <property type="entry name" value="PP28"/>
    <property type="match status" value="1"/>
</dbReference>
<feature type="compositionally biased region" description="Basic and acidic residues" evidence="1">
    <location>
        <begin position="168"/>
        <end position="188"/>
    </location>
</feature>
<evidence type="ECO:0000313" key="4">
    <source>
        <dbReference type="Proteomes" id="UP000192578"/>
    </source>
</evidence>
<feature type="domain" description="Casein kinase substrate phosphoprotein PP28" evidence="2">
    <location>
        <begin position="99"/>
        <end position="178"/>
    </location>
</feature>
<evidence type="ECO:0000256" key="1">
    <source>
        <dbReference type="SAM" id="MobiDB-lite"/>
    </source>
</evidence>
<dbReference type="PANTHER" id="PTHR22055">
    <property type="entry name" value="28 KDA HEAT- AND ACID-STABLE PHOSPHOPROTEIN PDGF-ASSOCIATED PROTEIN"/>
    <property type="match status" value="1"/>
</dbReference>
<dbReference type="OrthoDB" id="21120at2759"/>
<feature type="compositionally biased region" description="Basic and acidic residues" evidence="1">
    <location>
        <begin position="47"/>
        <end position="63"/>
    </location>
</feature>
<organism evidence="3 4">
    <name type="scientific">Hypsibius exemplaris</name>
    <name type="common">Freshwater tardigrade</name>
    <dbReference type="NCBI Taxonomy" id="2072580"/>
    <lineage>
        <taxon>Eukaryota</taxon>
        <taxon>Metazoa</taxon>
        <taxon>Ecdysozoa</taxon>
        <taxon>Tardigrada</taxon>
        <taxon>Eutardigrada</taxon>
        <taxon>Parachela</taxon>
        <taxon>Hypsibioidea</taxon>
        <taxon>Hypsibiidae</taxon>
        <taxon>Hypsibius</taxon>
    </lineage>
</organism>
<feature type="region of interest" description="Disordered" evidence="1">
    <location>
        <begin position="115"/>
        <end position="136"/>
    </location>
</feature>